<evidence type="ECO:0000313" key="1">
    <source>
        <dbReference type="EMBL" id="KKM46885.1"/>
    </source>
</evidence>
<dbReference type="PATRIC" id="fig|145458.7.peg.1796"/>
<dbReference type="Proteomes" id="UP000237966">
    <property type="component" value="Unassembled WGS sequence"/>
</dbReference>
<proteinExistence type="predicted"/>
<dbReference type="STRING" id="145458.APU90_09225"/>
<evidence type="ECO:0000313" key="3">
    <source>
        <dbReference type="Proteomes" id="UP000052979"/>
    </source>
</evidence>
<dbReference type="KEGG" id="rtx:TI83_07860"/>
<dbReference type="Proteomes" id="UP000052979">
    <property type="component" value="Unassembled WGS sequence"/>
</dbReference>
<organism evidence="1 3">
    <name type="scientific">Rathayibacter toxicus</name>
    <dbReference type="NCBI Taxonomy" id="145458"/>
    <lineage>
        <taxon>Bacteria</taxon>
        <taxon>Bacillati</taxon>
        <taxon>Actinomycetota</taxon>
        <taxon>Actinomycetes</taxon>
        <taxon>Micrococcales</taxon>
        <taxon>Microbacteriaceae</taxon>
        <taxon>Rathayibacter</taxon>
    </lineage>
</organism>
<dbReference type="AlphaFoldDB" id="A0A0C5BFK1"/>
<dbReference type="KEGG" id="rtc:APU90_09225"/>
<sequence>MTAVTSFSLPPQVVLLKEGERHPLLDEVVRLLGVIPDESLVLIPQCSGTATVALHFAIPLSDPHLAARAFLGSLGCLGCIDAMQMAIFSAHQTSPPISRLAVALVERAQLLGLAGTGIVIATGGEIGRRDDRRRIDEHRSRKRIDLFAVAAQVDALLDRHPRAELPASLRSDLDRALRQPGREPIAVSTLAALIVSIQRPEWCSELLRALVERSGYEIDLAVLISFVGLAAECAPGTERAAVLILLAVLRVHEGEQQEALRLARSAVSTDPRRVSARRLLATLEAHERSAEAS</sequence>
<dbReference type="EMBL" id="LBFI01000011">
    <property type="protein sequence ID" value="KKM46885.1"/>
    <property type="molecule type" value="Genomic_DNA"/>
</dbReference>
<accession>A0A0C5BFK1</accession>
<dbReference type="GeneID" id="93666781"/>
<evidence type="ECO:0000313" key="2">
    <source>
        <dbReference type="EMBL" id="PPI14442.1"/>
    </source>
</evidence>
<evidence type="ECO:0000313" key="4">
    <source>
        <dbReference type="Proteomes" id="UP000237966"/>
    </source>
</evidence>
<gene>
    <name evidence="2" type="ORF">C5C51_07680</name>
    <name evidence="1" type="ORF">VT73_00990</name>
</gene>
<comment type="caution">
    <text evidence="1">The sequence shown here is derived from an EMBL/GenBank/DDBJ whole genome shotgun (WGS) entry which is preliminary data.</text>
</comment>
<reference evidence="2 4" key="2">
    <citation type="submission" date="2018-02" db="EMBL/GenBank/DDBJ databases">
        <title>Bacteriophage NCPPB3778 and a type I-E CRISPR drive the evolution of the US Biological Select Agent, Rathayibacter toxicus.</title>
        <authorList>
            <person name="Davis E.W.II."/>
            <person name="Tabima J.F."/>
            <person name="Weisberg A.J."/>
            <person name="Lopes L.D."/>
            <person name="Wiseman M.S."/>
            <person name="Wiseman M.S."/>
            <person name="Pupko T."/>
            <person name="Belcher M.S."/>
            <person name="Sechler A.J."/>
            <person name="Tancos M.A."/>
            <person name="Schroeder B.K."/>
            <person name="Murray T.D."/>
            <person name="Luster D.G."/>
            <person name="Schneider W.L."/>
            <person name="Rogers E."/>
            <person name="Andreote F.D."/>
            <person name="Grunwald N.J."/>
            <person name="Putnam M.L."/>
            <person name="Chang J.H."/>
        </authorList>
    </citation>
    <scope>NUCLEOTIDE SEQUENCE [LARGE SCALE GENOMIC DNA]</scope>
    <source>
        <strain evidence="2 4">FH99</strain>
    </source>
</reference>
<protein>
    <submittedName>
        <fullName evidence="1">Uncharacterized protein</fullName>
    </submittedName>
</protein>
<dbReference type="EMBL" id="PSWU01000012">
    <property type="protein sequence ID" value="PPI14442.1"/>
    <property type="molecule type" value="Genomic_DNA"/>
</dbReference>
<keyword evidence="3" id="KW-1185">Reference proteome</keyword>
<dbReference type="RefSeq" id="WP_027691594.1">
    <property type="nucleotide sequence ID" value="NZ_CP010848.1"/>
</dbReference>
<name>A0A0C5BFK1_9MICO</name>
<reference evidence="1 3" key="1">
    <citation type="submission" date="2015-04" db="EMBL/GenBank/DDBJ databases">
        <title>Draft genome sequence of Rathayibacter toxicus strain FH-142 (AKA 70134 or CS 32), a Western Australian isolate.</title>
        <authorList>
            <consortium name="Consortium for Microbial Forensics and Genomics (microFORGE)"/>
            <person name="Knight B.M."/>
            <person name="Roberts D.P."/>
            <person name="Lin D."/>
            <person name="Hari K."/>
            <person name="Fletcher J."/>
            <person name="Melcher U."/>
            <person name="Blagden T."/>
            <person name="Luster D.G."/>
            <person name="Sechler A.J."/>
            <person name="Schneider W.L."/>
            <person name="Winegar R.A."/>
        </authorList>
    </citation>
    <scope>NUCLEOTIDE SEQUENCE [LARGE SCALE GENOMIC DNA]</scope>
    <source>
        <strain evidence="1 3">FH142</strain>
    </source>
</reference>
<dbReference type="OrthoDB" id="5126356at2"/>